<dbReference type="AlphaFoldDB" id="A0A9D1J7E1"/>
<dbReference type="PANTHER" id="PTHR11361">
    <property type="entry name" value="DNA MISMATCH REPAIR PROTEIN MUTS FAMILY MEMBER"/>
    <property type="match status" value="1"/>
</dbReference>
<evidence type="ECO:0000256" key="1">
    <source>
        <dbReference type="ARBA" id="ARBA00022741"/>
    </source>
</evidence>
<dbReference type="GO" id="GO:0030983">
    <property type="term" value="F:mismatched DNA binding"/>
    <property type="evidence" value="ECO:0007669"/>
    <property type="project" value="InterPro"/>
</dbReference>
<evidence type="ECO:0000256" key="3">
    <source>
        <dbReference type="ARBA" id="ARBA00023125"/>
    </source>
</evidence>
<feature type="domain" description="DNA mismatch repair proteins mutS family" evidence="4">
    <location>
        <begin position="265"/>
        <end position="448"/>
    </location>
</feature>
<proteinExistence type="predicted"/>
<evidence type="ECO:0000313" key="5">
    <source>
        <dbReference type="EMBL" id="HIR63518.1"/>
    </source>
</evidence>
<keyword evidence="1" id="KW-0547">Nucleotide-binding</keyword>
<evidence type="ECO:0000259" key="4">
    <source>
        <dbReference type="SMART" id="SM00534"/>
    </source>
</evidence>
<gene>
    <name evidence="5" type="ORF">IAC94_08400</name>
</gene>
<dbReference type="InterPro" id="IPR027417">
    <property type="entry name" value="P-loop_NTPase"/>
</dbReference>
<evidence type="ECO:0000256" key="2">
    <source>
        <dbReference type="ARBA" id="ARBA00022840"/>
    </source>
</evidence>
<dbReference type="GO" id="GO:0005524">
    <property type="term" value="F:ATP binding"/>
    <property type="evidence" value="ECO:0007669"/>
    <property type="project" value="UniProtKB-KW"/>
</dbReference>
<dbReference type="SUPFAM" id="SSF52540">
    <property type="entry name" value="P-loop containing nucleoside triphosphate hydrolases"/>
    <property type="match status" value="1"/>
</dbReference>
<protein>
    <recommendedName>
        <fullName evidence="4">DNA mismatch repair proteins mutS family domain-containing protein</fullName>
    </recommendedName>
</protein>
<keyword evidence="3" id="KW-0238">DNA-binding</keyword>
<dbReference type="SMART" id="SM00534">
    <property type="entry name" value="MUTSac"/>
    <property type="match status" value="1"/>
</dbReference>
<dbReference type="SUPFAM" id="SSF48334">
    <property type="entry name" value="DNA repair protein MutS, domain III"/>
    <property type="match status" value="1"/>
</dbReference>
<reference evidence="5" key="2">
    <citation type="journal article" date="2021" name="PeerJ">
        <title>Extensive microbial diversity within the chicken gut microbiome revealed by metagenomics and culture.</title>
        <authorList>
            <person name="Gilroy R."/>
            <person name="Ravi A."/>
            <person name="Getino M."/>
            <person name="Pursley I."/>
            <person name="Horton D.L."/>
            <person name="Alikhan N.F."/>
            <person name="Baker D."/>
            <person name="Gharbi K."/>
            <person name="Hall N."/>
            <person name="Watson M."/>
            <person name="Adriaenssens E.M."/>
            <person name="Foster-Nyarko E."/>
            <person name="Jarju S."/>
            <person name="Secka A."/>
            <person name="Antonio M."/>
            <person name="Oren A."/>
            <person name="Chaudhuri R.R."/>
            <person name="La Ragione R."/>
            <person name="Hildebrand F."/>
            <person name="Pallen M.J."/>
        </authorList>
    </citation>
    <scope>NUCLEOTIDE SEQUENCE</scope>
    <source>
        <strain evidence="5">ChiHjej13B12-12457</strain>
    </source>
</reference>
<dbReference type="Proteomes" id="UP000886744">
    <property type="component" value="Unassembled WGS sequence"/>
</dbReference>
<dbReference type="GO" id="GO:0006298">
    <property type="term" value="P:mismatch repair"/>
    <property type="evidence" value="ECO:0007669"/>
    <property type="project" value="InterPro"/>
</dbReference>
<dbReference type="Gene3D" id="3.40.50.300">
    <property type="entry name" value="P-loop containing nucleotide triphosphate hydrolases"/>
    <property type="match status" value="1"/>
</dbReference>
<sequence>MKLRDIIDSPCGLRYVIDSLPLASGYSLRYLMDTEALTAQEDIAAAYSRMREHLSAAGDGNLVSMLHSILCSLKDISHTLSRIEAGNTVDDIELFEVKALILLGRRVSAVLEKASQTSIAPHTGDLEDALKVLDPDGTEIASFYIYDSYSPELAALRADIRREADADRRIGLMDREQTLEAGIRERLCRALHPSVPALRRLQEELARLDIVLAKAVQMLRMRLCIPEISTSGVTSYKGMYNPYVKEVVERAGGEFTPIDLSFGDGPVVIIGANMGGKTVVLKTAALCQWLFCFGMGIPAEEAVISPRERVFFISGDAQDMGAGLSSFAAEMKAIDGVVRASAEAQDGSRIAAMIDEPARSTNPIEGTALVEALVDILGQREVALLLTTHYNIPSSHCTRLRVRGMEDGKMNYRLCPAPEGDVPHEALNVAESLNISPEWTGKAKKLLEYE</sequence>
<comment type="caution">
    <text evidence="5">The sequence shown here is derived from an EMBL/GenBank/DDBJ whole genome shotgun (WGS) entry which is preliminary data.</text>
</comment>
<accession>A0A9D1J7E1</accession>
<keyword evidence="2" id="KW-0067">ATP-binding</keyword>
<organism evidence="5 6">
    <name type="scientific">Candidatus Coprenecus avistercoris</name>
    <dbReference type="NCBI Taxonomy" id="2840730"/>
    <lineage>
        <taxon>Bacteria</taxon>
        <taxon>Pseudomonadati</taxon>
        <taxon>Bacteroidota</taxon>
        <taxon>Bacteroidia</taxon>
        <taxon>Bacteroidales</taxon>
        <taxon>Rikenellaceae</taxon>
        <taxon>Rikenellaceae incertae sedis</taxon>
        <taxon>Candidatus Coprenecus</taxon>
    </lineage>
</organism>
<dbReference type="InterPro" id="IPR036187">
    <property type="entry name" value="DNA_mismatch_repair_MutS_sf"/>
</dbReference>
<reference evidence="5" key="1">
    <citation type="submission" date="2020-10" db="EMBL/GenBank/DDBJ databases">
        <authorList>
            <person name="Gilroy R."/>
        </authorList>
    </citation>
    <scope>NUCLEOTIDE SEQUENCE</scope>
    <source>
        <strain evidence="5">ChiHjej13B12-12457</strain>
    </source>
</reference>
<dbReference type="InterPro" id="IPR000432">
    <property type="entry name" value="DNA_mismatch_repair_MutS_C"/>
</dbReference>
<name>A0A9D1J7E1_9BACT</name>
<dbReference type="PANTHER" id="PTHR11361:SF14">
    <property type="entry name" value="DNA MISMATCH REPAIR PROTEIN MUTS, TYPE 2"/>
    <property type="match status" value="1"/>
</dbReference>
<dbReference type="Pfam" id="PF00488">
    <property type="entry name" value="MutS_V"/>
    <property type="match status" value="1"/>
</dbReference>
<dbReference type="EMBL" id="DVHI01000101">
    <property type="protein sequence ID" value="HIR63518.1"/>
    <property type="molecule type" value="Genomic_DNA"/>
</dbReference>
<dbReference type="GO" id="GO:0140664">
    <property type="term" value="F:ATP-dependent DNA damage sensor activity"/>
    <property type="evidence" value="ECO:0007669"/>
    <property type="project" value="InterPro"/>
</dbReference>
<evidence type="ECO:0000313" key="6">
    <source>
        <dbReference type="Proteomes" id="UP000886744"/>
    </source>
</evidence>
<dbReference type="InterPro" id="IPR045076">
    <property type="entry name" value="MutS"/>
</dbReference>